<evidence type="ECO:0000256" key="2">
    <source>
        <dbReference type="ARBA" id="ARBA00006573"/>
    </source>
</evidence>
<dbReference type="InterPro" id="IPR012610">
    <property type="entry name" value="SASP_SspH"/>
</dbReference>
<evidence type="ECO:0000256" key="1">
    <source>
        <dbReference type="ARBA" id="ARBA00004288"/>
    </source>
</evidence>
<reference evidence="4 5" key="1">
    <citation type="submission" date="2021-06" db="EMBL/GenBank/DDBJ databases">
        <authorList>
            <person name="Sun Q."/>
            <person name="Li D."/>
        </authorList>
    </citation>
    <scope>NUCLEOTIDE SEQUENCE [LARGE SCALE GENOMIC DNA]</scope>
    <source>
        <strain evidence="4 5">MSJ-4</strain>
    </source>
</reference>
<keyword evidence="5" id="KW-1185">Reference proteome</keyword>
<name>A0ABS6F397_9CLOT</name>
<protein>
    <submittedName>
        <fullName evidence="4">H-type small acid-soluble spore protein</fullName>
    </submittedName>
</protein>
<proteinExistence type="inferred from homology"/>
<comment type="similarity">
    <text evidence="2">Belongs to the SspH family.</text>
</comment>
<dbReference type="Proteomes" id="UP000736583">
    <property type="component" value="Unassembled WGS sequence"/>
</dbReference>
<comment type="caution">
    <text evidence="4">The sequence shown here is derived from an EMBL/GenBank/DDBJ whole genome shotgun (WGS) entry which is preliminary data.</text>
</comment>
<dbReference type="Pfam" id="PF08141">
    <property type="entry name" value="SspH"/>
    <property type="match status" value="1"/>
</dbReference>
<gene>
    <name evidence="4" type="ORF">KQI89_13595</name>
</gene>
<comment type="subcellular location">
    <subcellularLocation>
        <location evidence="1">Spore core</location>
    </subcellularLocation>
</comment>
<dbReference type="RefSeq" id="WP_216457510.1">
    <property type="nucleotide sequence ID" value="NZ_JAHLQL010000005.1"/>
</dbReference>
<evidence type="ECO:0000313" key="5">
    <source>
        <dbReference type="Proteomes" id="UP000736583"/>
    </source>
</evidence>
<evidence type="ECO:0000313" key="4">
    <source>
        <dbReference type="EMBL" id="MBU5592781.1"/>
    </source>
</evidence>
<dbReference type="EMBL" id="JAHLQL010000005">
    <property type="protein sequence ID" value="MBU5592781.1"/>
    <property type="molecule type" value="Genomic_DNA"/>
</dbReference>
<sequence length="61" mass="6934">MDIKRATEIVKSLGVIDVNYKGNSVWIENINQKDNEAVVKDLKTNKEFPVDISQLEEGNDK</sequence>
<accession>A0ABS6F397</accession>
<organism evidence="4 5">
    <name type="scientific">Clostridium simiarum</name>
    <dbReference type="NCBI Taxonomy" id="2841506"/>
    <lineage>
        <taxon>Bacteria</taxon>
        <taxon>Bacillati</taxon>
        <taxon>Bacillota</taxon>
        <taxon>Clostridia</taxon>
        <taxon>Eubacteriales</taxon>
        <taxon>Clostridiaceae</taxon>
        <taxon>Clostridium</taxon>
    </lineage>
</organism>
<dbReference type="NCBIfam" id="TIGR02861">
    <property type="entry name" value="SASP_H"/>
    <property type="match status" value="1"/>
</dbReference>
<evidence type="ECO:0000256" key="3">
    <source>
        <dbReference type="ARBA" id="ARBA00022969"/>
    </source>
</evidence>
<keyword evidence="3" id="KW-0749">Sporulation</keyword>